<dbReference type="RefSeq" id="WP_017800143.1">
    <property type="nucleotide sequence ID" value="NZ_JAGGMQ010000001.1"/>
</dbReference>
<feature type="domain" description="Xylose isomerase-like TIM barrel" evidence="1">
    <location>
        <begin position="13"/>
        <end position="197"/>
    </location>
</feature>
<evidence type="ECO:0000313" key="3">
    <source>
        <dbReference type="Proteomes" id="UP001195624"/>
    </source>
</evidence>
<comment type="caution">
    <text evidence="2">The sequence shown here is derived from an EMBL/GenBank/DDBJ whole genome shotgun (WGS) entry which is preliminary data.</text>
</comment>
<dbReference type="SUPFAM" id="SSF51658">
    <property type="entry name" value="Xylose isomerase-like"/>
    <property type="match status" value="1"/>
</dbReference>
<dbReference type="GO" id="GO:0016853">
    <property type="term" value="F:isomerase activity"/>
    <property type="evidence" value="ECO:0007669"/>
    <property type="project" value="UniProtKB-KW"/>
</dbReference>
<dbReference type="Gene3D" id="3.20.20.150">
    <property type="entry name" value="Divalent-metal-dependent TIM barrel enzymes"/>
    <property type="match status" value="1"/>
</dbReference>
<reference evidence="3" key="1">
    <citation type="submission" date="2023-07" db="EMBL/GenBank/DDBJ databases">
        <title>Genome mining of underrepresented organisms for secondary metabolites.</title>
        <authorList>
            <person name="D'Agostino P.M."/>
        </authorList>
    </citation>
    <scope>NUCLEOTIDE SEQUENCE [LARGE SCALE GENOMIC DNA]</scope>
    <source>
        <strain evidence="3">WS4403</strain>
    </source>
</reference>
<dbReference type="Proteomes" id="UP001195624">
    <property type="component" value="Unassembled WGS sequence"/>
</dbReference>
<protein>
    <submittedName>
        <fullName evidence="2">Sugar phosphate isomerase/epimerase</fullName>
    </submittedName>
</protein>
<dbReference type="EMBL" id="JAGGMQ010000001">
    <property type="protein sequence ID" value="MBP2167391.1"/>
    <property type="molecule type" value="Genomic_DNA"/>
</dbReference>
<sequence length="256" mass="28826">MRIGCVISDSSQLAWAAECDFDYLEAKGDFILQLSRADSRDNLSALEHYAFEAMTSPLPRELGARIVGNDADHKYALKILTQMLDLSAMIGVRKIVLGCGQARNIPHYFQRKLACQQFIAFIKKASLISMERKQKLSIEPLHRGETNFINSCAEAKKLISGISEVAITVDCYHICSEKLSIDDELDNSKIMHAHTSYLPRGSGLFYEEYQCAFLRKLQEIGCHSISIEERFESKESMYAFLSQLRILSSNNPGGEI</sequence>
<evidence type="ECO:0000259" key="1">
    <source>
        <dbReference type="Pfam" id="PF01261"/>
    </source>
</evidence>
<evidence type="ECO:0000313" key="2">
    <source>
        <dbReference type="EMBL" id="MBP2167391.1"/>
    </source>
</evidence>
<dbReference type="InterPro" id="IPR036237">
    <property type="entry name" value="Xyl_isomerase-like_sf"/>
</dbReference>
<name>A0ABS4P426_9GAMM</name>
<dbReference type="InterPro" id="IPR013022">
    <property type="entry name" value="Xyl_isomerase-like_TIM-brl"/>
</dbReference>
<dbReference type="Pfam" id="PF01261">
    <property type="entry name" value="AP_endonuc_2"/>
    <property type="match status" value="1"/>
</dbReference>
<keyword evidence="3" id="KW-1185">Reference proteome</keyword>
<keyword evidence="2" id="KW-0413">Isomerase</keyword>
<accession>A0ABS4P426</accession>
<proteinExistence type="predicted"/>
<gene>
    <name evidence="2" type="ORF">J2125_000583</name>
</gene>
<organism evidence="2 3">
    <name type="scientific">Winslowiella toletana</name>
    <dbReference type="NCBI Taxonomy" id="92490"/>
    <lineage>
        <taxon>Bacteria</taxon>
        <taxon>Pseudomonadati</taxon>
        <taxon>Pseudomonadota</taxon>
        <taxon>Gammaproteobacteria</taxon>
        <taxon>Enterobacterales</taxon>
        <taxon>Erwiniaceae</taxon>
        <taxon>Winslowiella</taxon>
    </lineage>
</organism>